<dbReference type="CDD" id="cd01644">
    <property type="entry name" value="RT_pepA17"/>
    <property type="match status" value="1"/>
</dbReference>
<evidence type="ECO:0000313" key="1">
    <source>
        <dbReference type="EnsemblMetazoa" id="AALFPA23_022157.P32819"/>
    </source>
</evidence>
<keyword evidence="2" id="KW-1185">Reference proteome</keyword>
<protein>
    <recommendedName>
        <fullName evidence="3">Peptidase aspartic putative domain-containing protein</fullName>
    </recommendedName>
</protein>
<name>A0ABM1ZVX2_AEDAL</name>
<reference evidence="2" key="1">
    <citation type="journal article" date="2015" name="Proc. Natl. Acad. Sci. U.S.A.">
        <title>Genome sequence of the Asian Tiger mosquito, Aedes albopictus, reveals insights into its biology, genetics, and evolution.</title>
        <authorList>
            <person name="Chen X.G."/>
            <person name="Jiang X."/>
            <person name="Gu J."/>
            <person name="Xu M."/>
            <person name="Wu Y."/>
            <person name="Deng Y."/>
            <person name="Zhang C."/>
            <person name="Bonizzoni M."/>
            <person name="Dermauw W."/>
            <person name="Vontas J."/>
            <person name="Armbruster P."/>
            <person name="Huang X."/>
            <person name="Yang Y."/>
            <person name="Zhang H."/>
            <person name="He W."/>
            <person name="Peng H."/>
            <person name="Liu Y."/>
            <person name="Wu K."/>
            <person name="Chen J."/>
            <person name="Lirakis M."/>
            <person name="Topalis P."/>
            <person name="Van Leeuwen T."/>
            <person name="Hall A.B."/>
            <person name="Jiang X."/>
            <person name="Thorpe C."/>
            <person name="Mueller R.L."/>
            <person name="Sun C."/>
            <person name="Waterhouse R.M."/>
            <person name="Yan G."/>
            <person name="Tu Z.J."/>
            <person name="Fang X."/>
            <person name="James A.A."/>
        </authorList>
    </citation>
    <scope>NUCLEOTIDE SEQUENCE [LARGE SCALE GENOMIC DNA]</scope>
    <source>
        <strain evidence="2">Foshan</strain>
    </source>
</reference>
<evidence type="ECO:0008006" key="3">
    <source>
        <dbReference type="Google" id="ProtNLM"/>
    </source>
</evidence>
<evidence type="ECO:0000313" key="2">
    <source>
        <dbReference type="Proteomes" id="UP000069940"/>
    </source>
</evidence>
<dbReference type="EnsemblMetazoa" id="AALFPA23_022157.R32819">
    <property type="protein sequence ID" value="AALFPA23_022157.P32819"/>
    <property type="gene ID" value="AALFPA23_022157"/>
</dbReference>
<dbReference type="InterPro" id="IPR043502">
    <property type="entry name" value="DNA/RNA_pol_sf"/>
</dbReference>
<dbReference type="PANTHER" id="PTHR47331:SF5">
    <property type="entry name" value="RIBONUCLEASE H"/>
    <property type="match status" value="1"/>
</dbReference>
<dbReference type="PANTHER" id="PTHR47331">
    <property type="entry name" value="PHD-TYPE DOMAIN-CONTAINING PROTEIN"/>
    <property type="match status" value="1"/>
</dbReference>
<organism evidence="1 2">
    <name type="scientific">Aedes albopictus</name>
    <name type="common">Asian tiger mosquito</name>
    <name type="synonym">Stegomyia albopicta</name>
    <dbReference type="NCBI Taxonomy" id="7160"/>
    <lineage>
        <taxon>Eukaryota</taxon>
        <taxon>Metazoa</taxon>
        <taxon>Ecdysozoa</taxon>
        <taxon>Arthropoda</taxon>
        <taxon>Hexapoda</taxon>
        <taxon>Insecta</taxon>
        <taxon>Pterygota</taxon>
        <taxon>Neoptera</taxon>
        <taxon>Endopterygota</taxon>
        <taxon>Diptera</taxon>
        <taxon>Nematocera</taxon>
        <taxon>Culicoidea</taxon>
        <taxon>Culicidae</taxon>
        <taxon>Culicinae</taxon>
        <taxon>Aedini</taxon>
        <taxon>Aedes</taxon>
        <taxon>Stegomyia</taxon>
    </lineage>
</organism>
<sequence>MRKLEEQEKYLKDLAQPSVSRKLDNQALAGPVLHPTTPKSSSTLPSHAESISLLVAGPVPSKGCDNATSSCVGKITKQLPVRTDAPVNWAAPPSILVPEQLDDRYHDSKHTRKYNLPIDDRGHARALDSGVTQHGISPPTFRKMQTAPASIREDSYQYQRNCYPDAASPCPTASQLAARQVMTRELPTFSGDPEDWPIFYSSFKNSTAVCGPEILINSLLRRVRSSPTPKADNLKSIVDYGLTVQNLIDHMVLSEQQAHLTNPLLLNELVEKLPTQFKLQWSSFKQTQLNVNLATFNSFISNLVCLASDLLVNSESYHANTKGSRMDKHKEKLFVHCKDRSEEPENAEQTPEPIQDRPFKTCTYCEEESHQISNCETFRSLTVDARWKAVWTKNLCRTCLVPHRKWPCRSRRECGLDNCRSRHHPMLHAQYTQHEQVPRQTDDNLQAHQNHHRCQSVSLFRYLPVKLFANGKTVTIFAFLDDGSSTMLLEAGVAEQLGLDGPSASLWLSWTGNITREEKGSKRVSLTIAGENSKQKYAINNIQTVDELHLPEQSFHYDSLAETYPHLAGLPLRNYSNVVPQMIIGLEHVRLLTALKTREGKNGGPVVVKTRLGWCAFGKESDGVQLSVHLNHHFEESMTNQSLHEAMRNYFAVEESAVTVKPEADDDKRAVQILEQTTVKKGTRYETGLLWRADSPSLPDSLPMAINRLKSLERRLARNPELAKNVGQQIGNYIDKGYAHKASAEELQDTDPRHVWYLPLGVVVNSRKPGKIRLIWDAAAKVQGTSFNDLLLKGPDLLVSLVSVILRFRERNIAVCGDICEMFHQIENRSADKQYQRFLWRYDPKDEIEVYVMDVATFGATCSPCSAQYIKNRNADAHASMYPRAAKAITENHYVDDFLDSTDTVEEAIDLVNQVKIVHSDAGFEIRKFRSNSSEVLAAIGECEETSGKPINCGKQTIGDRVLGLIWDPKADVFTFDASCLNIPQLLNGCEIPTKSCKYTFSWTLANAPMLASLPG</sequence>
<dbReference type="SUPFAM" id="SSF56672">
    <property type="entry name" value="DNA/RNA polymerases"/>
    <property type="match status" value="1"/>
</dbReference>
<dbReference type="Proteomes" id="UP000069940">
    <property type="component" value="Unassembled WGS sequence"/>
</dbReference>
<reference evidence="1" key="2">
    <citation type="submission" date="2025-05" db="UniProtKB">
        <authorList>
            <consortium name="EnsemblMetazoa"/>
        </authorList>
    </citation>
    <scope>IDENTIFICATION</scope>
    <source>
        <strain evidence="1">Foshan</strain>
    </source>
</reference>
<accession>A0ABM1ZVX2</accession>
<dbReference type="GeneID" id="134284515"/>
<dbReference type="RefSeq" id="XP_062699455.1">
    <property type="nucleotide sequence ID" value="XM_062843471.1"/>
</dbReference>
<proteinExistence type="predicted"/>